<dbReference type="InterPro" id="IPR001910">
    <property type="entry name" value="Inosine/uridine_hydrolase_dom"/>
</dbReference>
<dbReference type="EMBL" id="AZGA01000088">
    <property type="protein sequence ID" value="KRM30647.1"/>
    <property type="molecule type" value="Genomic_DNA"/>
</dbReference>
<sequence length="303" mass="33216">MKKVIYDCDNTFGLPNRDVDDGLTLLYLLGQSELNLLGVTLTHGNGTLAEVKRATDRLKAKLGLNFPTYLGAESKNVASPAAEFLVQQVNTYPGEVTVIGTGALSNLAAAQALDPDFFKKVAQVILMGGTIEPLKVNHHAVDELNFASDPQAAKATILAQAPLAIMNGHMTAEAFFSAKQKEQLLATLQPLLTPEAQQFIAQTLSHWIQWNQRVFHFNGFCNWDMTTALYVTQPELFTSEQVFLHQNQPLLNVGEMVFDDASVYPVTMPKHLLDLKTFNNLMIAGIAAGFAKPGQEVQHHGKN</sequence>
<evidence type="ECO:0000256" key="1">
    <source>
        <dbReference type="ARBA" id="ARBA00022801"/>
    </source>
</evidence>
<dbReference type="STRING" id="1423734.FC83_GL001783"/>
<dbReference type="RefSeq" id="WP_057003046.1">
    <property type="nucleotide sequence ID" value="NZ_AZGA01000088.1"/>
</dbReference>
<keyword evidence="2" id="KW-0326">Glycosidase</keyword>
<feature type="domain" description="Inosine/uridine-preferring nucleoside hydrolase" evidence="3">
    <location>
        <begin position="4"/>
        <end position="262"/>
    </location>
</feature>
<dbReference type="SUPFAM" id="SSF53590">
    <property type="entry name" value="Nucleoside hydrolase"/>
    <property type="match status" value="1"/>
</dbReference>
<keyword evidence="1 4" id="KW-0378">Hydrolase</keyword>
<evidence type="ECO:0000313" key="4">
    <source>
        <dbReference type="EMBL" id="KRM30647.1"/>
    </source>
</evidence>
<dbReference type="PATRIC" id="fig|1423734.3.peg.1802"/>
<dbReference type="InterPro" id="IPR023186">
    <property type="entry name" value="IUNH"/>
</dbReference>
<dbReference type="AlphaFoldDB" id="A0A0R1XKB5"/>
<dbReference type="GO" id="GO:0008477">
    <property type="term" value="F:purine nucleosidase activity"/>
    <property type="evidence" value="ECO:0007669"/>
    <property type="project" value="TreeGrafter"/>
</dbReference>
<organism evidence="4 5">
    <name type="scientific">Agrilactobacillus composti DSM 18527 = JCM 14202</name>
    <dbReference type="NCBI Taxonomy" id="1423734"/>
    <lineage>
        <taxon>Bacteria</taxon>
        <taxon>Bacillati</taxon>
        <taxon>Bacillota</taxon>
        <taxon>Bacilli</taxon>
        <taxon>Lactobacillales</taxon>
        <taxon>Lactobacillaceae</taxon>
        <taxon>Agrilactobacillus</taxon>
    </lineage>
</organism>
<evidence type="ECO:0000256" key="2">
    <source>
        <dbReference type="ARBA" id="ARBA00023295"/>
    </source>
</evidence>
<evidence type="ECO:0000259" key="3">
    <source>
        <dbReference type="Pfam" id="PF01156"/>
    </source>
</evidence>
<accession>A0A0R1XKB5</accession>
<protein>
    <submittedName>
        <fullName evidence="4">Inosine-uridine preferring nucleoside hydrolase</fullName>
    </submittedName>
</protein>
<dbReference type="Gene3D" id="3.90.245.10">
    <property type="entry name" value="Ribonucleoside hydrolase-like"/>
    <property type="match status" value="1"/>
</dbReference>
<proteinExistence type="predicted"/>
<name>A0A0R1XKB5_9LACO</name>
<dbReference type="Proteomes" id="UP000051236">
    <property type="component" value="Unassembled WGS sequence"/>
</dbReference>
<dbReference type="GO" id="GO:0006152">
    <property type="term" value="P:purine nucleoside catabolic process"/>
    <property type="evidence" value="ECO:0007669"/>
    <property type="project" value="TreeGrafter"/>
</dbReference>
<evidence type="ECO:0000313" key="5">
    <source>
        <dbReference type="Proteomes" id="UP000051236"/>
    </source>
</evidence>
<dbReference type="PANTHER" id="PTHR12304">
    <property type="entry name" value="INOSINE-URIDINE PREFERRING NUCLEOSIDE HYDROLASE"/>
    <property type="match status" value="1"/>
</dbReference>
<comment type="caution">
    <text evidence="4">The sequence shown here is derived from an EMBL/GenBank/DDBJ whole genome shotgun (WGS) entry which is preliminary data.</text>
</comment>
<reference evidence="4 5" key="1">
    <citation type="journal article" date="2015" name="Genome Announc.">
        <title>Expanding the biotechnology potential of lactobacilli through comparative genomics of 213 strains and associated genera.</title>
        <authorList>
            <person name="Sun Z."/>
            <person name="Harris H.M."/>
            <person name="McCann A."/>
            <person name="Guo C."/>
            <person name="Argimon S."/>
            <person name="Zhang W."/>
            <person name="Yang X."/>
            <person name="Jeffery I.B."/>
            <person name="Cooney J.C."/>
            <person name="Kagawa T.F."/>
            <person name="Liu W."/>
            <person name="Song Y."/>
            <person name="Salvetti E."/>
            <person name="Wrobel A."/>
            <person name="Rasinkangas P."/>
            <person name="Parkhill J."/>
            <person name="Rea M.C."/>
            <person name="O'Sullivan O."/>
            <person name="Ritari J."/>
            <person name="Douillard F.P."/>
            <person name="Paul Ross R."/>
            <person name="Yang R."/>
            <person name="Briner A.E."/>
            <person name="Felis G.E."/>
            <person name="de Vos W.M."/>
            <person name="Barrangou R."/>
            <person name="Klaenhammer T.R."/>
            <person name="Caufield P.W."/>
            <person name="Cui Y."/>
            <person name="Zhang H."/>
            <person name="O'Toole P.W."/>
        </authorList>
    </citation>
    <scope>NUCLEOTIDE SEQUENCE [LARGE SCALE GENOMIC DNA]</scope>
    <source>
        <strain evidence="4 5">DSM 18527</strain>
    </source>
</reference>
<keyword evidence="5" id="KW-1185">Reference proteome</keyword>
<dbReference type="GO" id="GO:0005829">
    <property type="term" value="C:cytosol"/>
    <property type="evidence" value="ECO:0007669"/>
    <property type="project" value="TreeGrafter"/>
</dbReference>
<dbReference type="eggNOG" id="COG1957">
    <property type="taxonomic scope" value="Bacteria"/>
</dbReference>
<dbReference type="Pfam" id="PF01156">
    <property type="entry name" value="IU_nuc_hydro"/>
    <property type="match status" value="1"/>
</dbReference>
<dbReference type="PANTHER" id="PTHR12304:SF4">
    <property type="entry name" value="URIDINE NUCLEOSIDASE"/>
    <property type="match status" value="1"/>
</dbReference>
<dbReference type="InterPro" id="IPR036452">
    <property type="entry name" value="Ribo_hydro-like"/>
</dbReference>
<gene>
    <name evidence="4" type="ORF">FC83_GL001783</name>
</gene>